<name>A0AAV9UMV3_9PEZI</name>
<protein>
    <recommendedName>
        <fullName evidence="3">N-acetyltransferase domain-containing protein</fullName>
    </recommendedName>
</protein>
<organism evidence="1 2">
    <name type="scientific">Orbilia brochopaga</name>
    <dbReference type="NCBI Taxonomy" id="3140254"/>
    <lineage>
        <taxon>Eukaryota</taxon>
        <taxon>Fungi</taxon>
        <taxon>Dikarya</taxon>
        <taxon>Ascomycota</taxon>
        <taxon>Pezizomycotina</taxon>
        <taxon>Orbiliomycetes</taxon>
        <taxon>Orbiliales</taxon>
        <taxon>Orbiliaceae</taxon>
        <taxon>Orbilia</taxon>
    </lineage>
</organism>
<evidence type="ECO:0000313" key="2">
    <source>
        <dbReference type="Proteomes" id="UP001375240"/>
    </source>
</evidence>
<evidence type="ECO:0000313" key="1">
    <source>
        <dbReference type="EMBL" id="KAK6344203.1"/>
    </source>
</evidence>
<dbReference type="Proteomes" id="UP001375240">
    <property type="component" value="Unassembled WGS sequence"/>
</dbReference>
<comment type="caution">
    <text evidence="1">The sequence shown here is derived from an EMBL/GenBank/DDBJ whole genome shotgun (WGS) entry which is preliminary data.</text>
</comment>
<proteinExistence type="predicted"/>
<reference evidence="1 2" key="1">
    <citation type="submission" date="2019-10" db="EMBL/GenBank/DDBJ databases">
        <authorList>
            <person name="Palmer J.M."/>
        </authorList>
    </citation>
    <scope>NUCLEOTIDE SEQUENCE [LARGE SCALE GENOMIC DNA]</scope>
    <source>
        <strain evidence="1 2">TWF696</strain>
    </source>
</reference>
<gene>
    <name evidence="1" type="ORF">TWF696_007844</name>
</gene>
<dbReference type="InterPro" id="IPR016181">
    <property type="entry name" value="Acyl_CoA_acyltransferase"/>
</dbReference>
<dbReference type="EMBL" id="JAVHNQ010000006">
    <property type="protein sequence ID" value="KAK6344203.1"/>
    <property type="molecule type" value="Genomic_DNA"/>
</dbReference>
<dbReference type="Gene3D" id="3.40.630.30">
    <property type="match status" value="1"/>
</dbReference>
<sequence length="144" mass="16307">MVSGKKFSCDPSILHNPPVGFAVREATYDDIPELTRVHYAAFNEGYDFWKDLAPEDAVTRQWLESHWAEGISSNKTKTFVVEDLLKGGRLAAFKRWVLPVQADNQSQNPPKAGYKYPTRLAEVLWGGGLKNQIEIMGYRPHLSE</sequence>
<keyword evidence="2" id="KW-1185">Reference proteome</keyword>
<evidence type="ECO:0008006" key="3">
    <source>
        <dbReference type="Google" id="ProtNLM"/>
    </source>
</evidence>
<accession>A0AAV9UMV3</accession>
<dbReference type="AlphaFoldDB" id="A0AAV9UMV3"/>
<dbReference type="SUPFAM" id="SSF55729">
    <property type="entry name" value="Acyl-CoA N-acyltransferases (Nat)"/>
    <property type="match status" value="1"/>
</dbReference>